<keyword evidence="2" id="KW-1185">Reference proteome</keyword>
<accession>A0A392V0Z8</accession>
<proteinExistence type="predicted"/>
<feature type="non-terminal residue" evidence="1">
    <location>
        <position position="1"/>
    </location>
</feature>
<evidence type="ECO:0000313" key="1">
    <source>
        <dbReference type="EMBL" id="MCI81797.1"/>
    </source>
</evidence>
<dbReference type="EMBL" id="LXQA011027828">
    <property type="protein sequence ID" value="MCI81797.1"/>
    <property type="molecule type" value="Genomic_DNA"/>
</dbReference>
<comment type="caution">
    <text evidence="1">The sequence shown here is derived from an EMBL/GenBank/DDBJ whole genome shotgun (WGS) entry which is preliminary data.</text>
</comment>
<sequence length="66" mass="7837">VVKIMEEIETPHEEELPQELPYTEETNIVDNEEVMMAVEENEGLLDKEISYEQKREMENKAEIDRV</sequence>
<dbReference type="AlphaFoldDB" id="A0A392V0Z8"/>
<organism evidence="1 2">
    <name type="scientific">Trifolium medium</name>
    <dbReference type="NCBI Taxonomy" id="97028"/>
    <lineage>
        <taxon>Eukaryota</taxon>
        <taxon>Viridiplantae</taxon>
        <taxon>Streptophyta</taxon>
        <taxon>Embryophyta</taxon>
        <taxon>Tracheophyta</taxon>
        <taxon>Spermatophyta</taxon>
        <taxon>Magnoliopsida</taxon>
        <taxon>eudicotyledons</taxon>
        <taxon>Gunneridae</taxon>
        <taxon>Pentapetalae</taxon>
        <taxon>rosids</taxon>
        <taxon>fabids</taxon>
        <taxon>Fabales</taxon>
        <taxon>Fabaceae</taxon>
        <taxon>Papilionoideae</taxon>
        <taxon>50 kb inversion clade</taxon>
        <taxon>NPAAA clade</taxon>
        <taxon>Hologalegina</taxon>
        <taxon>IRL clade</taxon>
        <taxon>Trifolieae</taxon>
        <taxon>Trifolium</taxon>
    </lineage>
</organism>
<reference evidence="1 2" key="1">
    <citation type="journal article" date="2018" name="Front. Plant Sci.">
        <title>Red Clover (Trifolium pratense) and Zigzag Clover (T. medium) - A Picture of Genomic Similarities and Differences.</title>
        <authorList>
            <person name="Dluhosova J."/>
            <person name="Istvanek J."/>
            <person name="Nedelnik J."/>
            <person name="Repkova J."/>
        </authorList>
    </citation>
    <scope>NUCLEOTIDE SEQUENCE [LARGE SCALE GENOMIC DNA]</scope>
    <source>
        <strain evidence="2">cv. 10/8</strain>
        <tissue evidence="1">Leaf</tissue>
    </source>
</reference>
<dbReference type="Proteomes" id="UP000265520">
    <property type="component" value="Unassembled WGS sequence"/>
</dbReference>
<evidence type="ECO:0000313" key="2">
    <source>
        <dbReference type="Proteomes" id="UP000265520"/>
    </source>
</evidence>
<protein>
    <submittedName>
        <fullName evidence="1">Uncharacterized protein</fullName>
    </submittedName>
</protein>
<name>A0A392V0Z8_9FABA</name>